<keyword evidence="2" id="KW-0812">Transmembrane</keyword>
<dbReference type="GeneID" id="63745918"/>
<feature type="region of interest" description="Disordered" evidence="1">
    <location>
        <begin position="783"/>
        <end position="815"/>
    </location>
</feature>
<dbReference type="RefSeq" id="XP_040694488.1">
    <property type="nucleotide sequence ID" value="XM_040830070.1"/>
</dbReference>
<feature type="transmembrane region" description="Helical" evidence="2">
    <location>
        <begin position="700"/>
        <end position="729"/>
    </location>
</feature>
<reference evidence="4" key="1">
    <citation type="journal article" date="2017" name="Genome Biol.">
        <title>Comparative genomics reveals high biological diversity and specific adaptations in the industrially and medically important fungal genus Aspergillus.</title>
        <authorList>
            <person name="de Vries R.P."/>
            <person name="Riley R."/>
            <person name="Wiebenga A."/>
            <person name="Aguilar-Osorio G."/>
            <person name="Amillis S."/>
            <person name="Uchima C.A."/>
            <person name="Anderluh G."/>
            <person name="Asadollahi M."/>
            <person name="Askin M."/>
            <person name="Barry K."/>
            <person name="Battaglia E."/>
            <person name="Bayram O."/>
            <person name="Benocci T."/>
            <person name="Braus-Stromeyer S.A."/>
            <person name="Caldana C."/>
            <person name="Canovas D."/>
            <person name="Cerqueira G.C."/>
            <person name="Chen F."/>
            <person name="Chen W."/>
            <person name="Choi C."/>
            <person name="Clum A."/>
            <person name="Dos Santos R.A."/>
            <person name="Damasio A.R."/>
            <person name="Diallinas G."/>
            <person name="Emri T."/>
            <person name="Fekete E."/>
            <person name="Flipphi M."/>
            <person name="Freyberg S."/>
            <person name="Gallo A."/>
            <person name="Gournas C."/>
            <person name="Habgood R."/>
            <person name="Hainaut M."/>
            <person name="Harispe M.L."/>
            <person name="Henrissat B."/>
            <person name="Hilden K.S."/>
            <person name="Hope R."/>
            <person name="Hossain A."/>
            <person name="Karabika E."/>
            <person name="Karaffa L."/>
            <person name="Karanyi Z."/>
            <person name="Krasevec N."/>
            <person name="Kuo A."/>
            <person name="Kusch H."/>
            <person name="LaButti K."/>
            <person name="Lagendijk E.L."/>
            <person name="Lapidus A."/>
            <person name="Levasseur A."/>
            <person name="Lindquist E."/>
            <person name="Lipzen A."/>
            <person name="Logrieco A.F."/>
            <person name="MacCabe A."/>
            <person name="Maekelae M.R."/>
            <person name="Malavazi I."/>
            <person name="Melin P."/>
            <person name="Meyer V."/>
            <person name="Mielnichuk N."/>
            <person name="Miskei M."/>
            <person name="Molnar A.P."/>
            <person name="Mule G."/>
            <person name="Ngan C.Y."/>
            <person name="Orejas M."/>
            <person name="Orosz E."/>
            <person name="Ouedraogo J.P."/>
            <person name="Overkamp K.M."/>
            <person name="Park H.-S."/>
            <person name="Perrone G."/>
            <person name="Piumi F."/>
            <person name="Punt P.J."/>
            <person name="Ram A.F."/>
            <person name="Ramon A."/>
            <person name="Rauscher S."/>
            <person name="Record E."/>
            <person name="Riano-Pachon D.M."/>
            <person name="Robert V."/>
            <person name="Roehrig J."/>
            <person name="Ruller R."/>
            <person name="Salamov A."/>
            <person name="Salih N.S."/>
            <person name="Samson R.A."/>
            <person name="Sandor E."/>
            <person name="Sanguinetti M."/>
            <person name="Schuetze T."/>
            <person name="Sepcic K."/>
            <person name="Shelest E."/>
            <person name="Sherlock G."/>
            <person name="Sophianopoulou V."/>
            <person name="Squina F.M."/>
            <person name="Sun H."/>
            <person name="Susca A."/>
            <person name="Todd R.B."/>
            <person name="Tsang A."/>
            <person name="Unkles S.E."/>
            <person name="van de Wiele N."/>
            <person name="van Rossen-Uffink D."/>
            <person name="Oliveira J.V."/>
            <person name="Vesth T.C."/>
            <person name="Visser J."/>
            <person name="Yu J.-H."/>
            <person name="Zhou M."/>
            <person name="Andersen M.R."/>
            <person name="Archer D.B."/>
            <person name="Baker S.E."/>
            <person name="Benoit I."/>
            <person name="Brakhage A.A."/>
            <person name="Braus G.H."/>
            <person name="Fischer R."/>
            <person name="Frisvad J.C."/>
            <person name="Goldman G.H."/>
            <person name="Houbraken J."/>
            <person name="Oakley B."/>
            <person name="Pocsi I."/>
            <person name="Scazzocchio C."/>
            <person name="Seiboth B."/>
            <person name="vanKuyk P.A."/>
            <person name="Wortman J."/>
            <person name="Dyer P.S."/>
            <person name="Grigoriev I.V."/>
        </authorList>
    </citation>
    <scope>NUCLEOTIDE SEQUENCE [LARGE SCALE GENOMIC DNA]</scope>
    <source>
        <strain evidence="4">DTO 134E9</strain>
    </source>
</reference>
<dbReference type="EMBL" id="KV878209">
    <property type="protein sequence ID" value="OJJ40812.1"/>
    <property type="molecule type" value="Genomic_DNA"/>
</dbReference>
<evidence type="ECO:0000313" key="4">
    <source>
        <dbReference type="Proteomes" id="UP000184383"/>
    </source>
</evidence>
<evidence type="ECO:0000313" key="3">
    <source>
        <dbReference type="EMBL" id="OJJ40812.1"/>
    </source>
</evidence>
<keyword evidence="2" id="KW-1133">Transmembrane helix</keyword>
<keyword evidence="4" id="KW-1185">Reference proteome</keyword>
<accession>A0A1L9S0X0</accession>
<dbReference type="VEuPathDB" id="FungiDB:ASPWEDRAFT_166871"/>
<evidence type="ECO:0000256" key="2">
    <source>
        <dbReference type="SAM" id="Phobius"/>
    </source>
</evidence>
<name>A0A1L9S0X0_ASPWE</name>
<protein>
    <submittedName>
        <fullName evidence="3">Uncharacterized protein</fullName>
    </submittedName>
</protein>
<sequence length="815" mass="88305">MVELTVAHVSGIIAAVVFIARLWSPNTITLIIAGIVGDHNSASTWTVSGRVFQQSLWPDLLQTDSARSYGARGDVTNLSRLITGMALLISIAGIVTPLGLYEAVVPGPRTQASFQYMPDASPFGYGTPPRSSLPFSRICQSSIYTACPFSDTVMEMTEQDGRVKAQYPYKYNTSIPSVVSDIYSSGTDSHTTVSNFFDIQWRRYATQTSPNGFFNNGSSYLVGDFRPLQSILLNNAIEPVEGLIVDSVNGGIGFRNHTVPPGFPLGVEWTEDLLFIEPETECVDTNLTIDFSISLSQNSSVFVDNVVLTDRGGFANLNHTFWTPDQGDPQANAHLRDRAYTAAMVSNSYTMFFYNVSNPAHQPEKGMEAFAYVDSHIGKTFPVQPLTGSSVSSAYDALSIDMTFENYFDSILNNSYDIPGIPKSTASNPFKIDPTWWGDISDMCQKYLGDADTNINNILISCGYMYGAPQRRDGGSPTVFDSGSQWSKPLHVCATATKAVIKTATLNYNGTKGLKSLTVSDLHDKIYSSPAEWPLWGVEDVGNISTSIGSAPVWGLISADNQAHPNVSAVRQESLYLTGRHGALDSVFMAQQTDNLPAAEFLNLAMSGAYGVGYFPSTGASESSPLVDYSGSTQMAMWARWQSLSESALSASKIINLIWTDFAASAVVGRKGVLGPGNTATTNTIAVVPFERRVQYNLPYAIPAIITGVFLLAISVAAVVICVIARVSIALIRKQMNRASSGRILTTFMYPGESEMDTASKDWSNKMGKTMIALPEEAVATTELSHNVKTPDPHPVEDPYAEESELLATPQKIGP</sequence>
<feature type="transmembrane region" description="Helical" evidence="2">
    <location>
        <begin position="81"/>
        <end position="101"/>
    </location>
</feature>
<gene>
    <name evidence="3" type="ORF">ASPWEDRAFT_166871</name>
</gene>
<feature type="transmembrane region" description="Helical" evidence="2">
    <location>
        <begin position="6"/>
        <end position="23"/>
    </location>
</feature>
<evidence type="ECO:0000256" key="1">
    <source>
        <dbReference type="SAM" id="MobiDB-lite"/>
    </source>
</evidence>
<organism evidence="3 4">
    <name type="scientific">Aspergillus wentii DTO 134E9</name>
    <dbReference type="NCBI Taxonomy" id="1073089"/>
    <lineage>
        <taxon>Eukaryota</taxon>
        <taxon>Fungi</taxon>
        <taxon>Dikarya</taxon>
        <taxon>Ascomycota</taxon>
        <taxon>Pezizomycotina</taxon>
        <taxon>Eurotiomycetes</taxon>
        <taxon>Eurotiomycetidae</taxon>
        <taxon>Eurotiales</taxon>
        <taxon>Aspergillaceae</taxon>
        <taxon>Aspergillus</taxon>
        <taxon>Aspergillus subgen. Cremei</taxon>
    </lineage>
</organism>
<dbReference type="AlphaFoldDB" id="A0A1L9S0X0"/>
<keyword evidence="2" id="KW-0472">Membrane</keyword>
<dbReference type="STRING" id="1073089.A0A1L9S0X0"/>
<dbReference type="OrthoDB" id="3034003at2759"/>
<proteinExistence type="predicted"/>
<dbReference type="Proteomes" id="UP000184383">
    <property type="component" value="Unassembled WGS sequence"/>
</dbReference>